<dbReference type="PROSITE" id="PS00068">
    <property type="entry name" value="MDH"/>
    <property type="match status" value="1"/>
</dbReference>
<keyword evidence="2" id="KW-0520">NAD</keyword>
<sequence>MNSTVPITAEVFKKAGTYDEKMLFGVTTLDVVRAKNFYVTKAKVNVAGVANFRNLEVETGAMPNLVHLEIEDCKKLEKDEDSLLTLTAEYCNATDALELVLMNQ</sequence>
<dbReference type="GO" id="GO:0030060">
    <property type="term" value="F:L-malate dehydrogenase (NAD+) activity"/>
    <property type="evidence" value="ECO:0007669"/>
    <property type="project" value="TreeGrafter"/>
</dbReference>
<reference evidence="3 4" key="1">
    <citation type="journal article" date="2017" name="Genome Biol.">
        <title>New reference genome sequences of hot pepper reveal the massive evolution of plant disease-resistance genes by retroduplication.</title>
        <authorList>
            <person name="Kim S."/>
            <person name="Park J."/>
            <person name="Yeom S.I."/>
            <person name="Kim Y.M."/>
            <person name="Seo E."/>
            <person name="Kim K.T."/>
            <person name="Kim M.S."/>
            <person name="Lee J.M."/>
            <person name="Cheong K."/>
            <person name="Shin H.S."/>
            <person name="Kim S.B."/>
            <person name="Han K."/>
            <person name="Lee J."/>
            <person name="Park M."/>
            <person name="Lee H.A."/>
            <person name="Lee H.Y."/>
            <person name="Lee Y."/>
            <person name="Oh S."/>
            <person name="Lee J.H."/>
            <person name="Choi E."/>
            <person name="Choi E."/>
            <person name="Lee S.E."/>
            <person name="Jeon J."/>
            <person name="Kim H."/>
            <person name="Choi G."/>
            <person name="Song H."/>
            <person name="Lee J."/>
            <person name="Lee S.C."/>
            <person name="Kwon J.K."/>
            <person name="Lee H.Y."/>
            <person name="Koo N."/>
            <person name="Hong Y."/>
            <person name="Kim R.W."/>
            <person name="Kang W.H."/>
            <person name="Huh J.H."/>
            <person name="Kang B.C."/>
            <person name="Yang T.J."/>
            <person name="Lee Y.H."/>
            <person name="Bennetzen J.L."/>
            <person name="Choi D."/>
        </authorList>
    </citation>
    <scope>NUCLEOTIDE SEQUENCE [LARGE SCALE GENOMIC DNA]</scope>
    <source>
        <strain evidence="4">cv. PBC81</strain>
    </source>
</reference>
<dbReference type="EMBL" id="MLFT02000012">
    <property type="protein sequence ID" value="PHT31957.1"/>
    <property type="molecule type" value="Genomic_DNA"/>
</dbReference>
<dbReference type="AlphaFoldDB" id="A0A2G2VG80"/>
<name>A0A2G2VG80_CAPBA</name>
<keyword evidence="4" id="KW-1185">Reference proteome</keyword>
<comment type="caution">
    <text evidence="3">The sequence shown here is derived from an EMBL/GenBank/DDBJ whole genome shotgun (WGS) entry which is preliminary data.</text>
</comment>
<evidence type="ECO:0000256" key="2">
    <source>
        <dbReference type="ARBA" id="ARBA00023027"/>
    </source>
</evidence>
<dbReference type="InterPro" id="IPR001252">
    <property type="entry name" value="Malate_DH_AS"/>
</dbReference>
<dbReference type="OrthoDB" id="1935377at2759"/>
<dbReference type="PANTHER" id="PTHR11540:SF47">
    <property type="entry name" value="MALATE DEHYDROGENASE"/>
    <property type="match status" value="1"/>
</dbReference>
<protein>
    <submittedName>
        <fullName evidence="3">Malate dehydrogenase, mitochondrial</fullName>
    </submittedName>
</protein>
<gene>
    <name evidence="3" type="ORF">CQW23_28294</name>
</gene>
<organism evidence="3 4">
    <name type="scientific">Capsicum baccatum</name>
    <name type="common">Peruvian pepper</name>
    <dbReference type="NCBI Taxonomy" id="33114"/>
    <lineage>
        <taxon>Eukaryota</taxon>
        <taxon>Viridiplantae</taxon>
        <taxon>Streptophyta</taxon>
        <taxon>Embryophyta</taxon>
        <taxon>Tracheophyta</taxon>
        <taxon>Spermatophyta</taxon>
        <taxon>Magnoliopsida</taxon>
        <taxon>eudicotyledons</taxon>
        <taxon>Gunneridae</taxon>
        <taxon>Pentapetalae</taxon>
        <taxon>asterids</taxon>
        <taxon>lamiids</taxon>
        <taxon>Solanales</taxon>
        <taxon>Solanaceae</taxon>
        <taxon>Solanoideae</taxon>
        <taxon>Capsiceae</taxon>
        <taxon>Capsicum</taxon>
    </lineage>
</organism>
<evidence type="ECO:0000313" key="3">
    <source>
        <dbReference type="EMBL" id="PHT31957.1"/>
    </source>
</evidence>
<reference evidence="4" key="2">
    <citation type="journal article" date="2017" name="J. Anim. Genet.">
        <title>Multiple reference genome sequences of hot pepper reveal the massive evolution of plant disease resistance genes by retroduplication.</title>
        <authorList>
            <person name="Kim S."/>
            <person name="Park J."/>
            <person name="Yeom S.-I."/>
            <person name="Kim Y.-M."/>
            <person name="Seo E."/>
            <person name="Kim K.-T."/>
            <person name="Kim M.-S."/>
            <person name="Lee J.M."/>
            <person name="Cheong K."/>
            <person name="Shin H.-S."/>
            <person name="Kim S.-B."/>
            <person name="Han K."/>
            <person name="Lee J."/>
            <person name="Park M."/>
            <person name="Lee H.-A."/>
            <person name="Lee H.-Y."/>
            <person name="Lee Y."/>
            <person name="Oh S."/>
            <person name="Lee J.H."/>
            <person name="Choi E."/>
            <person name="Choi E."/>
            <person name="Lee S.E."/>
            <person name="Jeon J."/>
            <person name="Kim H."/>
            <person name="Choi G."/>
            <person name="Song H."/>
            <person name="Lee J."/>
            <person name="Lee S.-C."/>
            <person name="Kwon J.-K."/>
            <person name="Lee H.-Y."/>
            <person name="Koo N."/>
            <person name="Hong Y."/>
            <person name="Kim R.W."/>
            <person name="Kang W.-H."/>
            <person name="Huh J.H."/>
            <person name="Kang B.-C."/>
            <person name="Yang T.-J."/>
            <person name="Lee Y.-H."/>
            <person name="Bennetzen J.L."/>
            <person name="Choi D."/>
        </authorList>
    </citation>
    <scope>NUCLEOTIDE SEQUENCE [LARGE SCALE GENOMIC DNA]</scope>
    <source>
        <strain evidence="4">cv. PBC81</strain>
    </source>
</reference>
<keyword evidence="1" id="KW-0560">Oxidoreductase</keyword>
<dbReference type="STRING" id="33114.A0A2G2VG80"/>
<evidence type="ECO:0000256" key="1">
    <source>
        <dbReference type="ARBA" id="ARBA00023002"/>
    </source>
</evidence>
<accession>A0A2G2VG80</accession>
<dbReference type="GO" id="GO:0005739">
    <property type="term" value="C:mitochondrion"/>
    <property type="evidence" value="ECO:0007669"/>
    <property type="project" value="TreeGrafter"/>
</dbReference>
<evidence type="ECO:0000313" key="4">
    <source>
        <dbReference type="Proteomes" id="UP000224567"/>
    </source>
</evidence>
<dbReference type="PANTHER" id="PTHR11540">
    <property type="entry name" value="MALATE AND LACTATE DEHYDROGENASE"/>
    <property type="match status" value="1"/>
</dbReference>
<proteinExistence type="predicted"/>
<dbReference type="Proteomes" id="UP000224567">
    <property type="component" value="Unassembled WGS sequence"/>
</dbReference>
<dbReference type="GO" id="GO:0006108">
    <property type="term" value="P:malate metabolic process"/>
    <property type="evidence" value="ECO:0007669"/>
    <property type="project" value="InterPro"/>
</dbReference>